<evidence type="ECO:0000259" key="6">
    <source>
        <dbReference type="PROSITE" id="PS51005"/>
    </source>
</evidence>
<dbReference type="PROSITE" id="PS51005">
    <property type="entry name" value="NAC"/>
    <property type="match status" value="1"/>
</dbReference>
<feature type="compositionally biased region" description="Pro residues" evidence="5">
    <location>
        <begin position="222"/>
        <end position="238"/>
    </location>
</feature>
<dbReference type="InterPro" id="IPR036093">
    <property type="entry name" value="NAC_dom_sf"/>
</dbReference>
<protein>
    <submittedName>
        <fullName evidence="7">NAC domain containing protein</fullName>
    </submittedName>
</protein>
<organism evidence="7 8">
    <name type="scientific">Parasponia andersonii</name>
    <name type="common">Sponia andersonii</name>
    <dbReference type="NCBI Taxonomy" id="3476"/>
    <lineage>
        <taxon>Eukaryota</taxon>
        <taxon>Viridiplantae</taxon>
        <taxon>Streptophyta</taxon>
        <taxon>Embryophyta</taxon>
        <taxon>Tracheophyta</taxon>
        <taxon>Spermatophyta</taxon>
        <taxon>Magnoliopsida</taxon>
        <taxon>eudicotyledons</taxon>
        <taxon>Gunneridae</taxon>
        <taxon>Pentapetalae</taxon>
        <taxon>rosids</taxon>
        <taxon>fabids</taxon>
        <taxon>Rosales</taxon>
        <taxon>Cannabaceae</taxon>
        <taxon>Parasponia</taxon>
    </lineage>
</organism>
<gene>
    <name evidence="7" type="primary">PanNAC46</name>
    <name evidence="7" type="ORF">PanWU01x14_023940</name>
</gene>
<dbReference type="Pfam" id="PF02365">
    <property type="entry name" value="NAM"/>
    <property type="match status" value="1"/>
</dbReference>
<comment type="caution">
    <text evidence="7">The sequence shown here is derived from an EMBL/GenBank/DDBJ whole genome shotgun (WGS) entry which is preliminary data.</text>
</comment>
<evidence type="ECO:0000256" key="1">
    <source>
        <dbReference type="ARBA" id="ARBA00023015"/>
    </source>
</evidence>
<dbReference type="PANTHER" id="PTHR31744">
    <property type="entry name" value="PROTEIN CUP-SHAPED COTYLEDON 2-RELATED"/>
    <property type="match status" value="1"/>
</dbReference>
<keyword evidence="1" id="KW-0805">Transcription regulation</keyword>
<dbReference type="SUPFAM" id="SSF101941">
    <property type="entry name" value="NAC domain"/>
    <property type="match status" value="1"/>
</dbReference>
<reference evidence="8" key="1">
    <citation type="submission" date="2016-06" db="EMBL/GenBank/DDBJ databases">
        <title>Parallel loss of symbiosis genes in relatives of nitrogen-fixing non-legume Parasponia.</title>
        <authorList>
            <person name="Van Velzen R."/>
            <person name="Holmer R."/>
            <person name="Bu F."/>
            <person name="Rutten L."/>
            <person name="Van Zeijl A."/>
            <person name="Liu W."/>
            <person name="Santuari L."/>
            <person name="Cao Q."/>
            <person name="Sharma T."/>
            <person name="Shen D."/>
            <person name="Roswanjaya Y."/>
            <person name="Wardhani T."/>
            <person name="Kalhor M.S."/>
            <person name="Jansen J."/>
            <person name="Van den Hoogen J."/>
            <person name="Gungor B."/>
            <person name="Hartog M."/>
            <person name="Hontelez J."/>
            <person name="Verver J."/>
            <person name="Yang W.-C."/>
            <person name="Schijlen E."/>
            <person name="Repin R."/>
            <person name="Schilthuizen M."/>
            <person name="Schranz E."/>
            <person name="Heidstra R."/>
            <person name="Miyata K."/>
            <person name="Fedorova E."/>
            <person name="Kohlen W."/>
            <person name="Bisseling T."/>
            <person name="Smit S."/>
            <person name="Geurts R."/>
        </authorList>
    </citation>
    <scope>NUCLEOTIDE SEQUENCE [LARGE SCALE GENOMIC DNA]</scope>
    <source>
        <strain evidence="8">cv. WU1-14</strain>
    </source>
</reference>
<feature type="domain" description="NAC" evidence="6">
    <location>
        <begin position="5"/>
        <end position="165"/>
    </location>
</feature>
<dbReference type="OrthoDB" id="622307at2759"/>
<sequence>MEDNSIPGFRFYPTEEELISFYLHNKLDGQREELNRVINRVIPLLDIYEFNPWDLPQYSGVPCQGDPEQCFFFIPRQESEVRGGRPSRLTESGYWKATGSPSYVYSSQNRVIGLKRTMVFYRGRAPHGTKTQWKMNEYKAIQGEPISGATPMLRQEFSLCRVYKKTKCLRAFDRRPTRDEIITFNPTIHDHHDNYQQAHDGHDHHQYHQHEASTTSTRLSRSPPPHPPPPPPPPPPPLAELAVMERTSSLEETSTSSGGGGSTGGQPSQSGESEHLNLQTRADDEALWDWEDINFFYN</sequence>
<keyword evidence="4" id="KW-0539">Nucleus</keyword>
<proteinExistence type="predicted"/>
<evidence type="ECO:0000313" key="8">
    <source>
        <dbReference type="Proteomes" id="UP000237105"/>
    </source>
</evidence>
<evidence type="ECO:0000256" key="2">
    <source>
        <dbReference type="ARBA" id="ARBA00023125"/>
    </source>
</evidence>
<feature type="compositionally biased region" description="Basic and acidic residues" evidence="5">
    <location>
        <begin position="190"/>
        <end position="211"/>
    </location>
</feature>
<accession>A0A2P5DXN8</accession>
<dbReference type="PANTHER" id="PTHR31744:SF220">
    <property type="entry name" value="LOW QUALITY PROTEIN: NAC DOMAIN-CONTAINING PROTEIN 90-LIKE"/>
    <property type="match status" value="1"/>
</dbReference>
<evidence type="ECO:0000256" key="4">
    <source>
        <dbReference type="ARBA" id="ARBA00023242"/>
    </source>
</evidence>
<keyword evidence="8" id="KW-1185">Reference proteome</keyword>
<dbReference type="InterPro" id="IPR003441">
    <property type="entry name" value="NAC-dom"/>
</dbReference>
<keyword evidence="2" id="KW-0238">DNA-binding</keyword>
<evidence type="ECO:0000256" key="5">
    <source>
        <dbReference type="SAM" id="MobiDB-lite"/>
    </source>
</evidence>
<dbReference type="AlphaFoldDB" id="A0A2P5DXN8"/>
<dbReference type="Gene3D" id="2.170.150.80">
    <property type="entry name" value="NAC domain"/>
    <property type="match status" value="1"/>
</dbReference>
<dbReference type="EMBL" id="JXTB01000011">
    <property type="protein sequence ID" value="PON78040.1"/>
    <property type="molecule type" value="Genomic_DNA"/>
</dbReference>
<dbReference type="GO" id="GO:0003677">
    <property type="term" value="F:DNA binding"/>
    <property type="evidence" value="ECO:0007669"/>
    <property type="project" value="UniProtKB-KW"/>
</dbReference>
<name>A0A2P5DXN8_PARAD</name>
<evidence type="ECO:0000256" key="3">
    <source>
        <dbReference type="ARBA" id="ARBA00023163"/>
    </source>
</evidence>
<dbReference type="STRING" id="3476.A0A2P5DXN8"/>
<dbReference type="Proteomes" id="UP000237105">
    <property type="component" value="Unassembled WGS sequence"/>
</dbReference>
<evidence type="ECO:0000313" key="7">
    <source>
        <dbReference type="EMBL" id="PON78040.1"/>
    </source>
</evidence>
<keyword evidence="3" id="KW-0804">Transcription</keyword>
<dbReference type="GO" id="GO:0006355">
    <property type="term" value="P:regulation of DNA-templated transcription"/>
    <property type="evidence" value="ECO:0007669"/>
    <property type="project" value="InterPro"/>
</dbReference>
<feature type="region of interest" description="Disordered" evidence="5">
    <location>
        <begin position="190"/>
        <end position="284"/>
    </location>
</feature>